<reference evidence="1" key="1">
    <citation type="journal article" date="2014" name="Int. J. Syst. Evol. Microbiol.">
        <title>Complete genome sequence of Corynebacterium casei LMG S-19264T (=DSM 44701T), isolated from a smear-ripened cheese.</title>
        <authorList>
            <consortium name="US DOE Joint Genome Institute (JGI-PGF)"/>
            <person name="Walter F."/>
            <person name="Albersmeier A."/>
            <person name="Kalinowski J."/>
            <person name="Ruckert C."/>
        </authorList>
    </citation>
    <scope>NUCLEOTIDE SEQUENCE</scope>
    <source>
        <strain evidence="1">CGMCC 4.7679</strain>
    </source>
</reference>
<gene>
    <name evidence="1" type="ORF">GCM10017566_16710</name>
</gene>
<sequence>MLPSWQDKERYGSMIRAALWLEAEVGEGAVFTKARLREAFPDVAQIDRRLRDLRDYGWQIDTSREDPSLKQEEQRYVKMGAPVWLPGQAKAKPKAALTAAQRTRVLVADSFLCRSCGIAAGDPYGEDGIARAQLDVARREVLLPNGTVEVQLVTECNRCRVGGRGRKADVNEMISKLKALSPLEQDIFAGWVKADRRKRNQLEQLWGSYRTLPAESRDLIKQAMGNSDANQK</sequence>
<keyword evidence="2" id="KW-1185">Reference proteome</keyword>
<dbReference type="Proteomes" id="UP000658656">
    <property type="component" value="Unassembled WGS sequence"/>
</dbReference>
<reference evidence="1" key="2">
    <citation type="submission" date="2020-09" db="EMBL/GenBank/DDBJ databases">
        <authorList>
            <person name="Sun Q."/>
            <person name="Zhou Y."/>
        </authorList>
    </citation>
    <scope>NUCLEOTIDE SEQUENCE</scope>
    <source>
        <strain evidence="1">CGMCC 4.7679</strain>
    </source>
</reference>
<dbReference type="RefSeq" id="WP_229880437.1">
    <property type="nucleotide sequence ID" value="NZ_BNAV01000002.1"/>
</dbReference>
<accession>A0A8H9MBC0</accession>
<dbReference type="AlphaFoldDB" id="A0A8H9MBC0"/>
<proteinExistence type="predicted"/>
<name>A0A8H9MBC0_9PSEU</name>
<evidence type="ECO:0000313" key="2">
    <source>
        <dbReference type="Proteomes" id="UP000658656"/>
    </source>
</evidence>
<evidence type="ECO:0008006" key="3">
    <source>
        <dbReference type="Google" id="ProtNLM"/>
    </source>
</evidence>
<dbReference type="EMBL" id="BNAV01000002">
    <property type="protein sequence ID" value="GHF44464.1"/>
    <property type="molecule type" value="Genomic_DNA"/>
</dbReference>
<comment type="caution">
    <text evidence="1">The sequence shown here is derived from an EMBL/GenBank/DDBJ whole genome shotgun (WGS) entry which is preliminary data.</text>
</comment>
<organism evidence="1 2">
    <name type="scientific">Amycolatopsis bartoniae</name>
    <dbReference type="NCBI Taxonomy" id="941986"/>
    <lineage>
        <taxon>Bacteria</taxon>
        <taxon>Bacillati</taxon>
        <taxon>Actinomycetota</taxon>
        <taxon>Actinomycetes</taxon>
        <taxon>Pseudonocardiales</taxon>
        <taxon>Pseudonocardiaceae</taxon>
        <taxon>Amycolatopsis</taxon>
    </lineage>
</organism>
<protein>
    <recommendedName>
        <fullName evidence="3">HNH endonuclease</fullName>
    </recommendedName>
</protein>
<evidence type="ECO:0000313" key="1">
    <source>
        <dbReference type="EMBL" id="GHF44464.1"/>
    </source>
</evidence>